<accession>X0USE5</accession>
<dbReference type="EMBL" id="BARS01029324">
    <property type="protein sequence ID" value="GAG03218.1"/>
    <property type="molecule type" value="Genomic_DNA"/>
</dbReference>
<sequence length="132" mass="15215">MFTAAVLEGGTGIGDQLYQTQLLYNLGRSCGWRYVHNVAPRAWVNRDRPRLGRRRHDPVRFDYHDFLGLTIGQEVLGIPEQHRFIDVDARDLLGHLMSGGALPFREGDHQGAGDMVRLHFNPWFYRDYETCS</sequence>
<organism evidence="1">
    <name type="scientific">marine sediment metagenome</name>
    <dbReference type="NCBI Taxonomy" id="412755"/>
    <lineage>
        <taxon>unclassified sequences</taxon>
        <taxon>metagenomes</taxon>
        <taxon>ecological metagenomes</taxon>
    </lineage>
</organism>
<reference evidence="1" key="1">
    <citation type="journal article" date="2014" name="Front. Microbiol.">
        <title>High frequency of phylogenetically diverse reductive dehalogenase-homologous genes in deep subseafloor sedimentary metagenomes.</title>
        <authorList>
            <person name="Kawai M."/>
            <person name="Futagami T."/>
            <person name="Toyoda A."/>
            <person name="Takaki Y."/>
            <person name="Nishi S."/>
            <person name="Hori S."/>
            <person name="Arai W."/>
            <person name="Tsubouchi T."/>
            <person name="Morono Y."/>
            <person name="Uchiyama I."/>
            <person name="Ito T."/>
            <person name="Fujiyama A."/>
            <person name="Inagaki F."/>
            <person name="Takami H."/>
        </authorList>
    </citation>
    <scope>NUCLEOTIDE SEQUENCE</scope>
    <source>
        <strain evidence="1">Expedition CK06-06</strain>
    </source>
</reference>
<name>X0USE5_9ZZZZ</name>
<evidence type="ECO:0000313" key="1">
    <source>
        <dbReference type="EMBL" id="GAG03218.1"/>
    </source>
</evidence>
<comment type="caution">
    <text evidence="1">The sequence shown here is derived from an EMBL/GenBank/DDBJ whole genome shotgun (WGS) entry which is preliminary data.</text>
</comment>
<feature type="non-terminal residue" evidence="1">
    <location>
        <position position="132"/>
    </location>
</feature>
<proteinExistence type="predicted"/>
<dbReference type="AlphaFoldDB" id="X0USE5"/>
<gene>
    <name evidence="1" type="ORF">S01H1_45846</name>
</gene>
<protein>
    <submittedName>
        <fullName evidence="1">Uncharacterized protein</fullName>
    </submittedName>
</protein>